<name>A0A7V0QQ58_UNCAE</name>
<comment type="caution">
    <text evidence="2">The sequence shown here is derived from an EMBL/GenBank/DDBJ whole genome shotgun (WGS) entry which is preliminary data.</text>
</comment>
<dbReference type="Gene3D" id="3.40.1400.10">
    <property type="entry name" value="Sugar-phosphate isomerase, RpiB/LacA/LacB"/>
    <property type="match status" value="1"/>
</dbReference>
<keyword evidence="2" id="KW-0413">Isomerase</keyword>
<feature type="non-terminal residue" evidence="2">
    <location>
        <position position="1"/>
    </location>
</feature>
<evidence type="ECO:0000256" key="1">
    <source>
        <dbReference type="ARBA" id="ARBA00008754"/>
    </source>
</evidence>
<dbReference type="GO" id="GO:0005975">
    <property type="term" value="P:carbohydrate metabolic process"/>
    <property type="evidence" value="ECO:0007669"/>
    <property type="project" value="InterPro"/>
</dbReference>
<protein>
    <submittedName>
        <fullName evidence="2">RpiB/LacA/LacB family sugar-phosphate isomerase</fullName>
    </submittedName>
</protein>
<dbReference type="EMBL" id="DRBC01000105">
    <property type="protein sequence ID" value="HDN84466.1"/>
    <property type="molecule type" value="Genomic_DNA"/>
</dbReference>
<evidence type="ECO:0000313" key="2">
    <source>
        <dbReference type="EMBL" id="HDN84466.1"/>
    </source>
</evidence>
<organism evidence="2">
    <name type="scientific">Aerophobetes bacterium</name>
    <dbReference type="NCBI Taxonomy" id="2030807"/>
    <lineage>
        <taxon>Bacteria</taxon>
        <taxon>Candidatus Aerophobota</taxon>
    </lineage>
</organism>
<dbReference type="GO" id="GO:0016861">
    <property type="term" value="F:intramolecular oxidoreductase activity, interconverting aldoses and ketoses"/>
    <property type="evidence" value="ECO:0007669"/>
    <property type="project" value="UniProtKB-ARBA"/>
</dbReference>
<proteinExistence type="inferred from homology"/>
<comment type="similarity">
    <text evidence="1">Belongs to the LacAB/RpiB family.</text>
</comment>
<reference evidence="2" key="1">
    <citation type="journal article" date="2020" name="mSystems">
        <title>Genome- and Community-Level Interaction Insights into Carbon Utilization and Element Cycling Functions of Hydrothermarchaeota in Hydrothermal Sediment.</title>
        <authorList>
            <person name="Zhou Z."/>
            <person name="Liu Y."/>
            <person name="Xu W."/>
            <person name="Pan J."/>
            <person name="Luo Z.H."/>
            <person name="Li M."/>
        </authorList>
    </citation>
    <scope>NUCLEOTIDE SEQUENCE [LARGE SCALE GENOMIC DNA]</scope>
    <source>
        <strain evidence="2">HyVt-219</strain>
    </source>
</reference>
<accession>A0A7V0QQ58</accession>
<dbReference type="SUPFAM" id="SSF89623">
    <property type="entry name" value="Ribose/Galactose isomerase RpiB/AlsB"/>
    <property type="match status" value="1"/>
</dbReference>
<sequence length="70" mass="8024">GIRAGLVYNSKIARLSRRHNNTNVLVLPAGFLKKEEAKKIVKVWLTTKFEGGRHLRRVKKIKDIEGKENV</sequence>
<dbReference type="Pfam" id="PF02502">
    <property type="entry name" value="LacAB_rpiB"/>
    <property type="match status" value="1"/>
</dbReference>
<dbReference type="InterPro" id="IPR036569">
    <property type="entry name" value="RpiB_LacA_LacB_sf"/>
</dbReference>
<dbReference type="InterPro" id="IPR003500">
    <property type="entry name" value="RpiB_LacA_LacB"/>
</dbReference>
<dbReference type="AlphaFoldDB" id="A0A7V0QQ58"/>
<gene>
    <name evidence="2" type="ORF">ENG47_01755</name>
</gene>
<dbReference type="Proteomes" id="UP000885660">
    <property type="component" value="Unassembled WGS sequence"/>
</dbReference>